<evidence type="ECO:0000259" key="2">
    <source>
        <dbReference type="PROSITE" id="PS51719"/>
    </source>
</evidence>
<evidence type="ECO:0000313" key="4">
    <source>
        <dbReference type="Proteomes" id="UP000014978"/>
    </source>
</evidence>
<dbReference type="PANTHER" id="PTHR18884">
    <property type="entry name" value="SEPTIN"/>
    <property type="match status" value="1"/>
</dbReference>
<dbReference type="OrthoDB" id="416553at2759"/>
<gene>
    <name evidence="3" type="ORF">SLOPH_1614</name>
</gene>
<keyword evidence="1" id="KW-0342">GTP-binding</keyword>
<name>S7W4I9_SPRLO</name>
<reference evidence="4" key="1">
    <citation type="journal article" date="2013" name="PLoS Genet.">
        <title>The genome of Spraguea lophii and the basis of host-microsporidian interactions.</title>
        <authorList>
            <person name="Campbell S.E."/>
            <person name="Williams T.A."/>
            <person name="Yousuf A."/>
            <person name="Soanes D.M."/>
            <person name="Paszkiewicz K.H."/>
            <person name="Williams B.A.P."/>
        </authorList>
    </citation>
    <scope>NUCLEOTIDE SEQUENCE [LARGE SCALE GENOMIC DNA]</scope>
    <source>
        <strain evidence="4">42_110</strain>
    </source>
</reference>
<dbReference type="SUPFAM" id="SSF52540">
    <property type="entry name" value="P-loop containing nucleoside triphosphate hydrolases"/>
    <property type="match status" value="1"/>
</dbReference>
<dbReference type="Gene3D" id="3.40.50.300">
    <property type="entry name" value="P-loop containing nucleotide triphosphate hydrolases"/>
    <property type="match status" value="1"/>
</dbReference>
<dbReference type="Proteomes" id="UP000014978">
    <property type="component" value="Unassembled WGS sequence"/>
</dbReference>
<comment type="similarity">
    <text evidence="1">Belongs to the TRAFAC class TrmE-Era-EngA-EngB-Septin-like GTPase superfamily. Septin GTPase family.</text>
</comment>
<organism evidence="3 4">
    <name type="scientific">Spraguea lophii (strain 42_110)</name>
    <name type="common">Microsporidian parasite</name>
    <dbReference type="NCBI Taxonomy" id="1358809"/>
    <lineage>
        <taxon>Eukaryota</taxon>
        <taxon>Fungi</taxon>
        <taxon>Fungi incertae sedis</taxon>
        <taxon>Microsporidia</taxon>
        <taxon>Spragueidae</taxon>
        <taxon>Spraguea</taxon>
    </lineage>
</organism>
<dbReference type="STRING" id="1358809.S7W4I9"/>
<dbReference type="InterPro" id="IPR027417">
    <property type="entry name" value="P-loop_NTPase"/>
</dbReference>
<dbReference type="VEuPathDB" id="MicrosporidiaDB:SLOPH_1614"/>
<dbReference type="GO" id="GO:0005525">
    <property type="term" value="F:GTP binding"/>
    <property type="evidence" value="ECO:0007669"/>
    <property type="project" value="UniProtKB-KW"/>
</dbReference>
<sequence length="327" mass="38341">MFGVVFSMIITIKNSKKKIETTQEVGFAFVPDQIRKKSIENGFYINILVVGRRGLGSSTLINNLFCSPIVDKEREDDITFVKNEIFENDIKLTANISTYHLNNLERIKNYIENKLKEYYDMEQSLIKAKVDNKIHVCLYMIPGDKITKEEIELMKEISQMCNFLPIISKTDSYTEEELRYKKQQVLEIFDENDIRTYSPPNTSEVFNFPLAVIASGQIHNINGNLHRGRMYPWGFIDVEAHDTSDLIALRKILIHSYLDDLINKTNQNFYESYRLKRLERESIDENLKAERIKKIKEEIQNIMSEQNDIKNSENLYKRIGQVSIDER</sequence>
<dbReference type="Pfam" id="PF00735">
    <property type="entry name" value="Septin"/>
    <property type="match status" value="1"/>
</dbReference>
<dbReference type="InterPro" id="IPR030379">
    <property type="entry name" value="G_SEPTIN_dom"/>
</dbReference>
<dbReference type="PROSITE" id="PS51719">
    <property type="entry name" value="G_SEPTIN"/>
    <property type="match status" value="1"/>
</dbReference>
<keyword evidence="4" id="KW-1185">Reference proteome</keyword>
<evidence type="ECO:0000313" key="3">
    <source>
        <dbReference type="EMBL" id="EPR77665.1"/>
    </source>
</evidence>
<comment type="caution">
    <text evidence="3">The sequence shown here is derived from an EMBL/GenBank/DDBJ whole genome shotgun (WGS) entry which is preliminary data.</text>
</comment>
<dbReference type="HOGENOM" id="CLU_017718_8_0_1"/>
<proteinExistence type="inferred from homology"/>
<keyword evidence="1" id="KW-0547">Nucleotide-binding</keyword>
<dbReference type="AlphaFoldDB" id="S7W4I9"/>
<dbReference type="OMA" id="DIHYEYY"/>
<dbReference type="EMBL" id="ATCN01001381">
    <property type="protein sequence ID" value="EPR77665.1"/>
    <property type="molecule type" value="Genomic_DNA"/>
</dbReference>
<accession>S7W4I9</accession>
<feature type="domain" description="Septin-type G" evidence="2">
    <location>
        <begin position="1"/>
        <end position="280"/>
    </location>
</feature>
<protein>
    <submittedName>
        <fullName evidence="3">Septin</fullName>
    </submittedName>
</protein>
<dbReference type="InParanoid" id="S7W4I9"/>
<evidence type="ECO:0000256" key="1">
    <source>
        <dbReference type="RuleBase" id="RU004560"/>
    </source>
</evidence>